<protein>
    <submittedName>
        <fullName evidence="3">Uncharacterized protein</fullName>
    </submittedName>
</protein>
<dbReference type="AlphaFoldDB" id="A0AAV5SP16"/>
<sequence>QPLNSWRLWLKMMIARKKIPPQWHRQKSISGNEKPKNRPPKPLTIPAREESAAEWLKLNWLTYILTPLIIVVFVGGCI</sequence>
<keyword evidence="4" id="KW-1185">Reference proteome</keyword>
<feature type="non-terminal residue" evidence="3">
    <location>
        <position position="78"/>
    </location>
</feature>
<feature type="region of interest" description="Disordered" evidence="1">
    <location>
        <begin position="19"/>
        <end position="44"/>
    </location>
</feature>
<name>A0AAV5SP16_9BILA</name>
<keyword evidence="2" id="KW-0812">Transmembrane</keyword>
<accession>A0AAV5SP16</accession>
<evidence type="ECO:0000313" key="3">
    <source>
        <dbReference type="EMBL" id="GMS81894.1"/>
    </source>
</evidence>
<gene>
    <name evidence="3" type="ORF">PENTCL1PPCAC_4069</name>
</gene>
<keyword evidence="2" id="KW-0472">Membrane</keyword>
<evidence type="ECO:0000256" key="2">
    <source>
        <dbReference type="SAM" id="Phobius"/>
    </source>
</evidence>
<dbReference type="EMBL" id="BTSX01000001">
    <property type="protein sequence ID" value="GMS81894.1"/>
    <property type="molecule type" value="Genomic_DNA"/>
</dbReference>
<comment type="caution">
    <text evidence="3">The sequence shown here is derived from an EMBL/GenBank/DDBJ whole genome shotgun (WGS) entry which is preliminary data.</text>
</comment>
<organism evidence="3 4">
    <name type="scientific">Pristionchus entomophagus</name>
    <dbReference type="NCBI Taxonomy" id="358040"/>
    <lineage>
        <taxon>Eukaryota</taxon>
        <taxon>Metazoa</taxon>
        <taxon>Ecdysozoa</taxon>
        <taxon>Nematoda</taxon>
        <taxon>Chromadorea</taxon>
        <taxon>Rhabditida</taxon>
        <taxon>Rhabditina</taxon>
        <taxon>Diplogasteromorpha</taxon>
        <taxon>Diplogasteroidea</taxon>
        <taxon>Neodiplogasteridae</taxon>
        <taxon>Pristionchus</taxon>
    </lineage>
</organism>
<evidence type="ECO:0000313" key="4">
    <source>
        <dbReference type="Proteomes" id="UP001432027"/>
    </source>
</evidence>
<proteinExistence type="predicted"/>
<feature type="transmembrane region" description="Helical" evidence="2">
    <location>
        <begin position="60"/>
        <end position="77"/>
    </location>
</feature>
<keyword evidence="2" id="KW-1133">Transmembrane helix</keyword>
<dbReference type="Proteomes" id="UP001432027">
    <property type="component" value="Unassembled WGS sequence"/>
</dbReference>
<feature type="non-terminal residue" evidence="3">
    <location>
        <position position="1"/>
    </location>
</feature>
<evidence type="ECO:0000256" key="1">
    <source>
        <dbReference type="SAM" id="MobiDB-lite"/>
    </source>
</evidence>
<reference evidence="3" key="1">
    <citation type="submission" date="2023-10" db="EMBL/GenBank/DDBJ databases">
        <title>Genome assembly of Pristionchus species.</title>
        <authorList>
            <person name="Yoshida K."/>
            <person name="Sommer R.J."/>
        </authorList>
    </citation>
    <scope>NUCLEOTIDE SEQUENCE</scope>
    <source>
        <strain evidence="3">RS0144</strain>
    </source>
</reference>